<dbReference type="InterPro" id="IPR000711">
    <property type="entry name" value="ATPase_OSCP/dsu"/>
</dbReference>
<dbReference type="EMBL" id="LLZZ01000149">
    <property type="protein sequence ID" value="KTA98985.1"/>
    <property type="molecule type" value="Genomic_DNA"/>
</dbReference>
<dbReference type="VEuPathDB" id="FungiDB:B1J91_H01397g"/>
<dbReference type="OrthoDB" id="1262810at2759"/>
<dbReference type="PROSITE" id="PS00389">
    <property type="entry name" value="ATPASE_DELTA"/>
    <property type="match status" value="1"/>
</dbReference>
<evidence type="ECO:0000256" key="6">
    <source>
        <dbReference type="ARBA" id="ARBA00023065"/>
    </source>
</evidence>
<accession>A0A0W0CH86</accession>
<comment type="similarity">
    <text evidence="2">Belongs to the ATPase delta chain family.</text>
</comment>
<evidence type="ECO:0000313" key="10">
    <source>
        <dbReference type="Proteomes" id="UP000054886"/>
    </source>
</evidence>
<dbReference type="PhylomeDB" id="A0A0W0CH86"/>
<keyword evidence="4" id="KW-0813">Transport</keyword>
<evidence type="ECO:0000256" key="2">
    <source>
        <dbReference type="ARBA" id="ARBA00007046"/>
    </source>
</evidence>
<dbReference type="VEuPathDB" id="FungiDB:GWK60_H01177"/>
<dbReference type="NCBIfam" id="TIGR01145">
    <property type="entry name" value="ATP_synt_delta"/>
    <property type="match status" value="1"/>
</dbReference>
<dbReference type="OMA" id="MVDNIQD"/>
<evidence type="ECO:0000256" key="7">
    <source>
        <dbReference type="ARBA" id="ARBA00023136"/>
    </source>
</evidence>
<protein>
    <recommendedName>
        <fullName evidence="3">ATP synthase subunit 5, mitochondrial</fullName>
    </recommendedName>
</protein>
<dbReference type="HAMAP" id="MF_01416">
    <property type="entry name" value="ATP_synth_delta_bact"/>
    <property type="match status" value="1"/>
</dbReference>
<dbReference type="VEuPathDB" id="FungiDB:CAGL0H01397g"/>
<dbReference type="SMR" id="A0A0W0CH86"/>
<keyword evidence="8" id="KW-0066">ATP synthesis</keyword>
<dbReference type="GO" id="GO:0045259">
    <property type="term" value="C:proton-transporting ATP synthase complex"/>
    <property type="evidence" value="ECO:0007669"/>
    <property type="project" value="EnsemblFungi"/>
</dbReference>
<keyword evidence="6" id="KW-0406">Ion transport</keyword>
<name>A0A0W0CH86_CANGB</name>
<dbReference type="Pfam" id="PF00213">
    <property type="entry name" value="OSCP"/>
    <property type="match status" value="1"/>
</dbReference>
<organism evidence="9 10">
    <name type="scientific">Candida glabrata</name>
    <name type="common">Yeast</name>
    <name type="synonym">Torulopsis glabrata</name>
    <dbReference type="NCBI Taxonomy" id="5478"/>
    <lineage>
        <taxon>Eukaryota</taxon>
        <taxon>Fungi</taxon>
        <taxon>Dikarya</taxon>
        <taxon>Ascomycota</taxon>
        <taxon>Saccharomycotina</taxon>
        <taxon>Saccharomycetes</taxon>
        <taxon>Saccharomycetales</taxon>
        <taxon>Saccharomycetaceae</taxon>
        <taxon>Nakaseomyces</taxon>
    </lineage>
</organism>
<gene>
    <name evidence="9" type="ORF">AO440_001959</name>
</gene>
<dbReference type="SUPFAM" id="SSF47928">
    <property type="entry name" value="N-terminal domain of the delta subunit of the F1F0-ATP synthase"/>
    <property type="match status" value="1"/>
</dbReference>
<dbReference type="PANTHER" id="PTHR11910">
    <property type="entry name" value="ATP SYNTHASE DELTA CHAIN"/>
    <property type="match status" value="1"/>
</dbReference>
<dbReference type="InterPro" id="IPR026015">
    <property type="entry name" value="ATP_synth_OSCP/delta_N_sf"/>
</dbReference>
<dbReference type="GO" id="GO:0046933">
    <property type="term" value="F:proton-transporting ATP synthase activity, rotational mechanism"/>
    <property type="evidence" value="ECO:0007669"/>
    <property type="project" value="EnsemblFungi"/>
</dbReference>
<evidence type="ECO:0000256" key="3">
    <source>
        <dbReference type="ARBA" id="ARBA00014723"/>
    </source>
</evidence>
<proteinExistence type="inferred from homology"/>
<evidence type="ECO:0000256" key="4">
    <source>
        <dbReference type="ARBA" id="ARBA00022448"/>
    </source>
</evidence>
<keyword evidence="5" id="KW-0375">Hydrogen ion transport</keyword>
<reference evidence="9 10" key="1">
    <citation type="submission" date="2015-10" db="EMBL/GenBank/DDBJ databases">
        <title>Draft genomes sequences of Candida glabrata isolates 1A, 1B, 2A, 2B, 3A and 3B.</title>
        <authorList>
            <person name="Haavelsrud O.E."/>
            <person name="Gaustad P."/>
        </authorList>
    </citation>
    <scope>NUCLEOTIDE SEQUENCE [LARGE SCALE GENOMIC DNA]</scope>
    <source>
        <strain evidence="9">910700640</strain>
    </source>
</reference>
<keyword evidence="7" id="KW-0472">Membrane</keyword>
<dbReference type="InterPro" id="IPR020781">
    <property type="entry name" value="ATPase_OSCP/d_CS"/>
</dbReference>
<dbReference type="PRINTS" id="PR00125">
    <property type="entry name" value="ATPASEDELTA"/>
</dbReference>
<dbReference type="Proteomes" id="UP000054886">
    <property type="component" value="Unassembled WGS sequence"/>
</dbReference>
<comment type="subcellular location">
    <subcellularLocation>
        <location evidence="1">Membrane</location>
    </subcellularLocation>
</comment>
<evidence type="ECO:0000256" key="8">
    <source>
        <dbReference type="ARBA" id="ARBA00023310"/>
    </source>
</evidence>
<evidence type="ECO:0000313" key="9">
    <source>
        <dbReference type="EMBL" id="KTA98985.1"/>
    </source>
</evidence>
<dbReference type="Gene3D" id="1.10.520.20">
    <property type="entry name" value="N-terminal domain of the delta subunit of the F1F0-ATP synthase"/>
    <property type="match status" value="1"/>
</dbReference>
<dbReference type="GO" id="GO:0005743">
    <property type="term" value="C:mitochondrial inner membrane"/>
    <property type="evidence" value="ECO:0007669"/>
    <property type="project" value="EnsemblFungi"/>
</dbReference>
<evidence type="ECO:0000256" key="5">
    <source>
        <dbReference type="ARBA" id="ARBA00022781"/>
    </source>
</evidence>
<dbReference type="AlphaFoldDB" id="A0A0W0CH86"/>
<sequence length="207" mass="22217">MFSRVFVRAASNAAKAGVKPPVKLFGVEGTYASALFTAASKETSVESASSSLVKLSSLIKEDAKLKHIMENPALSTKDRAVVVDSLVKSSANLDKPVVNLLKVLAENNKLGLFDKISSQFSILNDAHNGLIRGSVTTAQPLDSKNFKRLEKALQQSSLVGQQKTLKLDNVVKPDIKGGLIVEVGDQTIDLSVSSKIQKLNKVLEETI</sequence>
<comment type="caution">
    <text evidence="9">The sequence shown here is derived from an EMBL/GenBank/DDBJ whole genome shotgun (WGS) entry which is preliminary data.</text>
</comment>
<dbReference type="VEuPathDB" id="FungiDB:GVI51_H01177"/>
<evidence type="ECO:0000256" key="1">
    <source>
        <dbReference type="ARBA" id="ARBA00004370"/>
    </source>
</evidence>